<gene>
    <name evidence="1" type="ORF">VNO78_10982</name>
</gene>
<protein>
    <submittedName>
        <fullName evidence="1">Uncharacterized protein</fullName>
    </submittedName>
</protein>
<dbReference type="PANTHER" id="PTHR36350">
    <property type="entry name" value="TRANSMEMBRANE PROTEIN"/>
    <property type="match status" value="1"/>
</dbReference>
<sequence length="394" mass="44722">MESAICLPHCPFPFEGARPSRFHLRFNHAIPLCVRQISTIRHPVTRSVRPLNCMLERFSEPLQNEASGNKILRGVTVAGVSTVLACVVGLFNFCGKMNPKLTTAYATPRKVEIIDTSKVEAPGRSALKSLLDIIKRDAEQQYDRNEFPTKFSKLGPSPNEVNILKLVALGHSISEKQYEALKLLKEQYNKCKNNCPEAEHDLALALVEVSMCQEKFDEAREVLDEQIDKLLSEKKGATLTPKQVSEFHPQKCLYIWELYHLVNSDNNGLDESDNNVFDEIKIAHLILYKSGRAPWSASMSDRLQDRVELHAFVDRAWALSRAARDSVEAVGGRASVRHGPRPPHLRDSALRAIPAIVQTVIEDNEEGKWWKGNKEAREWRKLYINIFKDKKDEM</sequence>
<keyword evidence="2" id="KW-1185">Reference proteome</keyword>
<proteinExistence type="predicted"/>
<comment type="caution">
    <text evidence="1">The sequence shown here is derived from an EMBL/GenBank/DDBJ whole genome shotgun (WGS) entry which is preliminary data.</text>
</comment>
<dbReference type="PANTHER" id="PTHR36350:SF2">
    <property type="entry name" value="PROTEIN, PUTATIVE-RELATED"/>
    <property type="match status" value="1"/>
</dbReference>
<accession>A0AAN9XN87</accession>
<evidence type="ECO:0000313" key="1">
    <source>
        <dbReference type="EMBL" id="KAK7399790.1"/>
    </source>
</evidence>
<dbReference type="EMBL" id="JAYMYS010000003">
    <property type="protein sequence ID" value="KAK7399790.1"/>
    <property type="molecule type" value="Genomic_DNA"/>
</dbReference>
<evidence type="ECO:0000313" key="2">
    <source>
        <dbReference type="Proteomes" id="UP001386955"/>
    </source>
</evidence>
<dbReference type="Proteomes" id="UP001386955">
    <property type="component" value="Unassembled WGS sequence"/>
</dbReference>
<reference evidence="1 2" key="1">
    <citation type="submission" date="2024-01" db="EMBL/GenBank/DDBJ databases">
        <title>The genomes of 5 underutilized Papilionoideae crops provide insights into root nodulation and disease resistanc.</title>
        <authorList>
            <person name="Jiang F."/>
        </authorList>
    </citation>
    <scope>NUCLEOTIDE SEQUENCE [LARGE SCALE GENOMIC DNA]</scope>
    <source>
        <strain evidence="1">DUOXIRENSHENG_FW03</strain>
        <tissue evidence="1">Leaves</tissue>
    </source>
</reference>
<name>A0AAN9XN87_PSOTE</name>
<organism evidence="1 2">
    <name type="scientific">Psophocarpus tetragonolobus</name>
    <name type="common">Winged bean</name>
    <name type="synonym">Dolichos tetragonolobus</name>
    <dbReference type="NCBI Taxonomy" id="3891"/>
    <lineage>
        <taxon>Eukaryota</taxon>
        <taxon>Viridiplantae</taxon>
        <taxon>Streptophyta</taxon>
        <taxon>Embryophyta</taxon>
        <taxon>Tracheophyta</taxon>
        <taxon>Spermatophyta</taxon>
        <taxon>Magnoliopsida</taxon>
        <taxon>eudicotyledons</taxon>
        <taxon>Gunneridae</taxon>
        <taxon>Pentapetalae</taxon>
        <taxon>rosids</taxon>
        <taxon>fabids</taxon>
        <taxon>Fabales</taxon>
        <taxon>Fabaceae</taxon>
        <taxon>Papilionoideae</taxon>
        <taxon>50 kb inversion clade</taxon>
        <taxon>NPAAA clade</taxon>
        <taxon>indigoferoid/millettioid clade</taxon>
        <taxon>Phaseoleae</taxon>
        <taxon>Psophocarpus</taxon>
    </lineage>
</organism>
<dbReference type="AlphaFoldDB" id="A0AAN9XN87"/>